<dbReference type="Pfam" id="PF26113">
    <property type="entry name" value="GH16_XgeA"/>
    <property type="match status" value="1"/>
</dbReference>
<dbReference type="InterPro" id="IPR000757">
    <property type="entry name" value="Beta-glucanase-like"/>
</dbReference>
<proteinExistence type="predicted"/>
<feature type="compositionally biased region" description="Pro residues" evidence="1">
    <location>
        <begin position="42"/>
        <end position="116"/>
    </location>
</feature>
<dbReference type="GO" id="GO:0004553">
    <property type="term" value="F:hydrolase activity, hydrolyzing O-glycosyl compounds"/>
    <property type="evidence" value="ECO:0007669"/>
    <property type="project" value="InterPro"/>
</dbReference>
<evidence type="ECO:0000313" key="3">
    <source>
        <dbReference type="EMBL" id="KAF2186374.1"/>
    </source>
</evidence>
<evidence type="ECO:0000313" key="4">
    <source>
        <dbReference type="Proteomes" id="UP000800200"/>
    </source>
</evidence>
<reference evidence="3" key="1">
    <citation type="journal article" date="2020" name="Stud. Mycol.">
        <title>101 Dothideomycetes genomes: a test case for predicting lifestyles and emergence of pathogens.</title>
        <authorList>
            <person name="Haridas S."/>
            <person name="Albert R."/>
            <person name="Binder M."/>
            <person name="Bloem J."/>
            <person name="Labutti K."/>
            <person name="Salamov A."/>
            <person name="Andreopoulos B."/>
            <person name="Baker S."/>
            <person name="Barry K."/>
            <person name="Bills G."/>
            <person name="Bluhm B."/>
            <person name="Cannon C."/>
            <person name="Castanera R."/>
            <person name="Culley D."/>
            <person name="Daum C."/>
            <person name="Ezra D."/>
            <person name="Gonzalez J."/>
            <person name="Henrissat B."/>
            <person name="Kuo A."/>
            <person name="Liang C."/>
            <person name="Lipzen A."/>
            <person name="Lutzoni F."/>
            <person name="Magnuson J."/>
            <person name="Mondo S."/>
            <person name="Nolan M."/>
            <person name="Ohm R."/>
            <person name="Pangilinan J."/>
            <person name="Park H.-J."/>
            <person name="Ramirez L."/>
            <person name="Alfaro M."/>
            <person name="Sun H."/>
            <person name="Tritt A."/>
            <person name="Yoshinaga Y."/>
            <person name="Zwiers L.-H."/>
            <person name="Turgeon B."/>
            <person name="Goodwin S."/>
            <person name="Spatafora J."/>
            <person name="Crous P."/>
            <person name="Grigoriev I."/>
        </authorList>
    </citation>
    <scope>NUCLEOTIDE SEQUENCE</scope>
    <source>
        <strain evidence="3">CBS 207.26</strain>
    </source>
</reference>
<organism evidence="3 4">
    <name type="scientific">Zopfia rhizophila CBS 207.26</name>
    <dbReference type="NCBI Taxonomy" id="1314779"/>
    <lineage>
        <taxon>Eukaryota</taxon>
        <taxon>Fungi</taxon>
        <taxon>Dikarya</taxon>
        <taxon>Ascomycota</taxon>
        <taxon>Pezizomycotina</taxon>
        <taxon>Dothideomycetes</taxon>
        <taxon>Dothideomycetes incertae sedis</taxon>
        <taxon>Zopfiaceae</taxon>
        <taxon>Zopfia</taxon>
    </lineage>
</organism>
<dbReference type="PROSITE" id="PS51762">
    <property type="entry name" value="GH16_2"/>
    <property type="match status" value="1"/>
</dbReference>
<dbReference type="SUPFAM" id="SSF49899">
    <property type="entry name" value="Concanavalin A-like lectins/glucanases"/>
    <property type="match status" value="1"/>
</dbReference>
<protein>
    <submittedName>
        <fullName evidence="3">Glycoside hydrolase family 16 protein</fullName>
    </submittedName>
</protein>
<feature type="region of interest" description="Disordered" evidence="1">
    <location>
        <begin position="14"/>
        <end position="166"/>
    </location>
</feature>
<dbReference type="PANTHER" id="PTHR10963">
    <property type="entry name" value="GLYCOSYL HYDROLASE-RELATED"/>
    <property type="match status" value="1"/>
</dbReference>
<dbReference type="Gene3D" id="2.60.120.200">
    <property type="match status" value="1"/>
</dbReference>
<dbReference type="GO" id="GO:0005975">
    <property type="term" value="P:carbohydrate metabolic process"/>
    <property type="evidence" value="ECO:0007669"/>
    <property type="project" value="InterPro"/>
</dbReference>
<gene>
    <name evidence="3" type="ORF">K469DRAFT_631234</name>
</gene>
<feature type="domain" description="GH16" evidence="2">
    <location>
        <begin position="140"/>
        <end position="406"/>
    </location>
</feature>
<dbReference type="Proteomes" id="UP000800200">
    <property type="component" value="Unassembled WGS sequence"/>
</dbReference>
<dbReference type="CDD" id="cd08023">
    <property type="entry name" value="GH16_laminarinase_like"/>
    <property type="match status" value="1"/>
</dbReference>
<evidence type="ECO:0000256" key="1">
    <source>
        <dbReference type="SAM" id="MobiDB-lite"/>
    </source>
</evidence>
<keyword evidence="3" id="KW-0378">Hydrolase</keyword>
<dbReference type="AlphaFoldDB" id="A0A6A6E3I2"/>
<dbReference type="EMBL" id="ML994630">
    <property type="protein sequence ID" value="KAF2186374.1"/>
    <property type="molecule type" value="Genomic_DNA"/>
</dbReference>
<keyword evidence="4" id="KW-1185">Reference proteome</keyword>
<name>A0A6A6E3I2_9PEZI</name>
<feature type="compositionally biased region" description="Pro residues" evidence="1">
    <location>
        <begin position="123"/>
        <end position="149"/>
    </location>
</feature>
<dbReference type="OrthoDB" id="192832at2759"/>
<accession>A0A6A6E3I2</accession>
<dbReference type="PANTHER" id="PTHR10963:SF53">
    <property type="entry name" value="GH16 DOMAIN-CONTAINING PROTEIN"/>
    <property type="match status" value="1"/>
</dbReference>
<sequence>MSFKLDKLLEKGKAKFKEYSGSSSSSHPGQGYPNQQQSYPGVPYPPQPPPNQYPPYNGPPPNQYPPYNSPPPNQYEQYGPPPGQWGPPPPGQFMPPPPNQFGPPPPQQPFSPPPVPQHSKPQSPSPNPPPIPGGRPSPQPPPSSKPPPSNTSNAYWQPSFSPSVPVTQNFRHELGAHGWGNNEAQNYVADAANSFHTPDGRLVVRSISHNGTYTSARLTSHQTLSRARGYLTVTVLAPCAEGIWPAFWLLPKDPFQWPNDGEVDIFESWNGDCVNHSCLHWGHFNGEDWNKHRVVETSIPTMPHQQHTFGFTWIEEDGIPEWRGRMIWYIDGRPVMKGNIPLGTRRMEEFRVLINVAMGGNVCQGNLPRDGAYDFVVSDLKMIDEPVGGWGAFERDWGATLEGKAM</sequence>
<feature type="compositionally biased region" description="Polar residues" evidence="1">
    <location>
        <begin position="150"/>
        <end position="166"/>
    </location>
</feature>
<dbReference type="InterPro" id="IPR050546">
    <property type="entry name" value="Glycosyl_Hydrlase_16"/>
</dbReference>
<dbReference type="InterPro" id="IPR013320">
    <property type="entry name" value="ConA-like_dom_sf"/>
</dbReference>
<evidence type="ECO:0000259" key="2">
    <source>
        <dbReference type="PROSITE" id="PS51762"/>
    </source>
</evidence>